<evidence type="ECO:0000256" key="1">
    <source>
        <dbReference type="SAM" id="Phobius"/>
    </source>
</evidence>
<protein>
    <submittedName>
        <fullName evidence="2">Uncharacterized protein</fullName>
    </submittedName>
</protein>
<accession>A0A0P1E7U0</accession>
<reference evidence="3" key="1">
    <citation type="submission" date="2015-09" db="EMBL/GenBank/DDBJ databases">
        <authorList>
            <person name="Rodrigo-Torres L."/>
            <person name="Arahal D.R."/>
        </authorList>
    </citation>
    <scope>NUCLEOTIDE SEQUENCE [LARGE SCALE GENOMIC DNA]</scope>
    <source>
        <strain evidence="3">CECT 4293</strain>
    </source>
</reference>
<dbReference type="AlphaFoldDB" id="A0A0P1E7U0"/>
<gene>
    <name evidence="2" type="ORF">RUM4293_03620</name>
</gene>
<keyword evidence="1" id="KW-0472">Membrane</keyword>
<dbReference type="Proteomes" id="UP000050786">
    <property type="component" value="Unassembled WGS sequence"/>
</dbReference>
<keyword evidence="1" id="KW-1133">Transmembrane helix</keyword>
<keyword evidence="3" id="KW-1185">Reference proteome</keyword>
<sequence length="202" mass="21316">MPSRPNKLSAQFGQFSPAGLVPIHQKERGNFLFSRSLPETITGLLAAGFVTFILLPLISAVARSVSGDLAFPVDLVFALGILGAIAAFVLKGQTPRALLGRGLICLGTAFIVTPVGLSVLFAFYLYDWLAIVTGTAVQQPGNIAASLFGGVFFANALVLGLALGSVSLIIGRTLIHERSKPLLPFYQTQSAVLFQKSSAARQ</sequence>
<feature type="transmembrane region" description="Helical" evidence="1">
    <location>
        <begin position="41"/>
        <end position="63"/>
    </location>
</feature>
<keyword evidence="1" id="KW-0812">Transmembrane</keyword>
<dbReference type="EMBL" id="CYPS01000057">
    <property type="protein sequence ID" value="CUH44714.1"/>
    <property type="molecule type" value="Genomic_DNA"/>
</dbReference>
<organism evidence="2 3">
    <name type="scientific">Ruegeria atlantica</name>
    <dbReference type="NCBI Taxonomy" id="81569"/>
    <lineage>
        <taxon>Bacteria</taxon>
        <taxon>Pseudomonadati</taxon>
        <taxon>Pseudomonadota</taxon>
        <taxon>Alphaproteobacteria</taxon>
        <taxon>Rhodobacterales</taxon>
        <taxon>Roseobacteraceae</taxon>
        <taxon>Ruegeria</taxon>
    </lineage>
</organism>
<name>A0A0P1E7U0_9RHOB</name>
<feature type="transmembrane region" description="Helical" evidence="1">
    <location>
        <begin position="69"/>
        <end position="90"/>
    </location>
</feature>
<evidence type="ECO:0000313" key="2">
    <source>
        <dbReference type="EMBL" id="CUH44714.1"/>
    </source>
</evidence>
<feature type="transmembrane region" description="Helical" evidence="1">
    <location>
        <begin position="102"/>
        <end position="126"/>
    </location>
</feature>
<evidence type="ECO:0000313" key="3">
    <source>
        <dbReference type="Proteomes" id="UP000050786"/>
    </source>
</evidence>
<dbReference type="RefSeq" id="WP_058274678.1">
    <property type="nucleotide sequence ID" value="NZ_CYPS01000057.1"/>
</dbReference>
<proteinExistence type="predicted"/>
<feature type="transmembrane region" description="Helical" evidence="1">
    <location>
        <begin position="146"/>
        <end position="170"/>
    </location>
</feature>